<dbReference type="EMBL" id="UOGK01000475">
    <property type="protein sequence ID" value="VAX40968.1"/>
    <property type="molecule type" value="Genomic_DNA"/>
</dbReference>
<name>A0A3B1DXP9_9ZZZZ</name>
<evidence type="ECO:0000313" key="1">
    <source>
        <dbReference type="EMBL" id="VAX40968.1"/>
    </source>
</evidence>
<organism evidence="1">
    <name type="scientific">hydrothermal vent metagenome</name>
    <dbReference type="NCBI Taxonomy" id="652676"/>
    <lineage>
        <taxon>unclassified sequences</taxon>
        <taxon>metagenomes</taxon>
        <taxon>ecological metagenomes</taxon>
    </lineage>
</organism>
<dbReference type="AlphaFoldDB" id="A0A3B1DXP9"/>
<gene>
    <name evidence="1" type="ORF">MNBD_PLANCTO03-2071</name>
</gene>
<sequence length="220" mass="23427">MKRSLNIVVQASSLHRILKACRLEACTTSWRCLAAMVVLGLAGCGGPLRLMPVPTVVAIGVVEPMVGVRKDRQTTGAPVFIASGRTLSDGRDAAEPFTDARSHVTHLAVSEVSLGGGVSWEELARATVGEGEGERPLVEHVDFAYFGVLRPRVPTGGLTTHAAQVPIRGEALSVQQWIDQLNEALASEDTGEAAGEILLYVHGYNTEYASNTGMAAELWH</sequence>
<accession>A0A3B1DXP9</accession>
<feature type="non-terminal residue" evidence="1">
    <location>
        <position position="220"/>
    </location>
</feature>
<proteinExistence type="predicted"/>
<reference evidence="1" key="1">
    <citation type="submission" date="2018-06" db="EMBL/GenBank/DDBJ databases">
        <authorList>
            <person name="Zhirakovskaya E."/>
        </authorList>
    </citation>
    <scope>NUCLEOTIDE SEQUENCE</scope>
</reference>
<protein>
    <submittedName>
        <fullName evidence="1">Uncharacterized protein</fullName>
    </submittedName>
</protein>